<organism evidence="2 3">
    <name type="scientific">Fusarium zealandicum</name>
    <dbReference type="NCBI Taxonomy" id="1053134"/>
    <lineage>
        <taxon>Eukaryota</taxon>
        <taxon>Fungi</taxon>
        <taxon>Dikarya</taxon>
        <taxon>Ascomycota</taxon>
        <taxon>Pezizomycotina</taxon>
        <taxon>Sordariomycetes</taxon>
        <taxon>Hypocreomycetidae</taxon>
        <taxon>Hypocreales</taxon>
        <taxon>Nectriaceae</taxon>
        <taxon>Fusarium</taxon>
        <taxon>Fusarium staphyleae species complex</taxon>
    </lineage>
</organism>
<dbReference type="Proteomes" id="UP000635477">
    <property type="component" value="Unassembled WGS sequence"/>
</dbReference>
<name>A0A8H4U7V9_9HYPO</name>
<accession>A0A8H4U7V9</accession>
<evidence type="ECO:0000256" key="1">
    <source>
        <dbReference type="SAM" id="MobiDB-lite"/>
    </source>
</evidence>
<evidence type="ECO:0000313" key="2">
    <source>
        <dbReference type="EMBL" id="KAF4971400.1"/>
    </source>
</evidence>
<reference evidence="2" key="2">
    <citation type="submission" date="2020-05" db="EMBL/GenBank/DDBJ databases">
        <authorList>
            <person name="Kim H.-S."/>
            <person name="Proctor R.H."/>
            <person name="Brown D.W."/>
        </authorList>
    </citation>
    <scope>NUCLEOTIDE SEQUENCE</scope>
    <source>
        <strain evidence="2">NRRL 22465</strain>
    </source>
</reference>
<keyword evidence="3" id="KW-1185">Reference proteome</keyword>
<dbReference type="EMBL" id="JABEYC010000971">
    <property type="protein sequence ID" value="KAF4971400.1"/>
    <property type="molecule type" value="Genomic_DNA"/>
</dbReference>
<gene>
    <name evidence="2" type="ORF">FZEAL_9851</name>
</gene>
<feature type="region of interest" description="Disordered" evidence="1">
    <location>
        <begin position="1"/>
        <end position="20"/>
    </location>
</feature>
<comment type="caution">
    <text evidence="2">The sequence shown here is derived from an EMBL/GenBank/DDBJ whole genome shotgun (WGS) entry which is preliminary data.</text>
</comment>
<feature type="region of interest" description="Disordered" evidence="1">
    <location>
        <begin position="73"/>
        <end position="94"/>
    </location>
</feature>
<feature type="compositionally biased region" description="Polar residues" evidence="1">
    <location>
        <begin position="83"/>
        <end position="94"/>
    </location>
</feature>
<protein>
    <submittedName>
        <fullName evidence="2">Uncharacterized protein</fullName>
    </submittedName>
</protein>
<evidence type="ECO:0000313" key="3">
    <source>
        <dbReference type="Proteomes" id="UP000635477"/>
    </source>
</evidence>
<sequence>MKDIQPAGHSQNSPRHAKVKRLSLSVSVSVRPNARPVDFELNFHPSWPADSSPVPQVHTRHAAGFPQTRLVEAPESGDATEKPSASLSKTYASLHQSTGQKGEPLFIGDLLHGLEAYGQACRHIVLAPAHSDGPIQAGSNFDVTTFFIKLIKILTIIEPHRQHLLQYTLSSTRTYVDPSVIKTRSKNYATDGLKATTSVAHFLLSWNNLVTTAIEELPLFNFTQRPDNIRDILLQLEAIDAIPVIEQLHANLMMASKDLWRDAIALGTNLILSQSLLHQKVGTTSKWSGCSKTHCLPTIQEMAISIAEGVRSEQMGFNDAVVQYRGNIKPMEQVQPDTAMKLAQT</sequence>
<reference evidence="2" key="1">
    <citation type="journal article" date="2020" name="BMC Genomics">
        <title>Correction to: Identification and distribution of gene clusters required for synthesis of sphingolipid metabolism inhibitors in diverse species of the filamentous fungus Fusarium.</title>
        <authorList>
            <person name="Kim H.S."/>
            <person name="Lohmar J.M."/>
            <person name="Busman M."/>
            <person name="Brown D.W."/>
            <person name="Naumann T.A."/>
            <person name="Divon H.H."/>
            <person name="Lysoe E."/>
            <person name="Uhlig S."/>
            <person name="Proctor R.H."/>
        </authorList>
    </citation>
    <scope>NUCLEOTIDE SEQUENCE</scope>
    <source>
        <strain evidence="2">NRRL 22465</strain>
    </source>
</reference>
<dbReference type="AlphaFoldDB" id="A0A8H4U7V9"/>
<proteinExistence type="predicted"/>